<name>A0A845DY01_9BACI</name>
<dbReference type="AlphaFoldDB" id="A0A845DY01"/>
<evidence type="ECO:0008006" key="3">
    <source>
        <dbReference type="Google" id="ProtNLM"/>
    </source>
</evidence>
<comment type="caution">
    <text evidence="1">The sequence shown here is derived from an EMBL/GenBank/DDBJ whole genome shotgun (WGS) entry which is preliminary data.</text>
</comment>
<dbReference type="Proteomes" id="UP000447393">
    <property type="component" value="Unassembled WGS sequence"/>
</dbReference>
<evidence type="ECO:0000313" key="2">
    <source>
        <dbReference type="Proteomes" id="UP000447393"/>
    </source>
</evidence>
<protein>
    <recommendedName>
        <fullName evidence="3">WYL domain-containing protein</fullName>
    </recommendedName>
</protein>
<proteinExistence type="predicted"/>
<evidence type="ECO:0000313" key="1">
    <source>
        <dbReference type="EMBL" id="MYL48287.1"/>
    </source>
</evidence>
<dbReference type="RefSeq" id="WP_160911697.1">
    <property type="nucleotide sequence ID" value="NZ_WMEZ01000001.1"/>
</dbReference>
<organism evidence="1 2">
    <name type="scientific">Halobacillus litoralis</name>
    <dbReference type="NCBI Taxonomy" id="45668"/>
    <lineage>
        <taxon>Bacteria</taxon>
        <taxon>Bacillati</taxon>
        <taxon>Bacillota</taxon>
        <taxon>Bacilli</taxon>
        <taxon>Bacillales</taxon>
        <taxon>Bacillaceae</taxon>
        <taxon>Halobacillus</taxon>
    </lineage>
</organism>
<accession>A0A845DY01</accession>
<reference evidence="1 2" key="1">
    <citation type="submission" date="2019-11" db="EMBL/GenBank/DDBJ databases">
        <title>Genome sequences of 17 halophilic strains isolated from different environments.</title>
        <authorList>
            <person name="Furrow R.E."/>
        </authorList>
    </citation>
    <scope>NUCLEOTIDE SEQUENCE [LARGE SCALE GENOMIC DNA]</scope>
    <source>
        <strain evidence="1 2">22505_10_Sand</strain>
    </source>
</reference>
<dbReference type="OrthoDB" id="2112405at2"/>
<sequence length="54" mass="6252">MNGVLRRALEDKQQLELIYTGDQGKTSRRVIHVVSTKEETILAYCYTRKVHSES</sequence>
<gene>
    <name evidence="1" type="ORF">GLV98_02275</name>
</gene>
<dbReference type="EMBL" id="WMEZ01000001">
    <property type="protein sequence ID" value="MYL48287.1"/>
    <property type="molecule type" value="Genomic_DNA"/>
</dbReference>